<protein>
    <recommendedName>
        <fullName evidence="4">Kanamycin biosynthetic protein</fullName>
    </recommendedName>
</protein>
<comment type="caution">
    <text evidence="2">The sequence shown here is derived from an EMBL/GenBank/DDBJ whole genome shotgun (WGS) entry which is preliminary data.</text>
</comment>
<sequence>MMEKAGNDLLKTDEAIKAEIASLKTQFEDTPAIGQSKGQVTGDHGPDDAQEP</sequence>
<feature type="region of interest" description="Disordered" evidence="1">
    <location>
        <begin position="23"/>
        <end position="52"/>
    </location>
</feature>
<keyword evidence="3" id="KW-1185">Reference proteome</keyword>
<evidence type="ECO:0008006" key="4">
    <source>
        <dbReference type="Google" id="ProtNLM"/>
    </source>
</evidence>
<organism evidence="2 3">
    <name type="scientific">Streptomyces gottesmaniae</name>
    <dbReference type="NCBI Taxonomy" id="3075518"/>
    <lineage>
        <taxon>Bacteria</taxon>
        <taxon>Bacillati</taxon>
        <taxon>Actinomycetota</taxon>
        <taxon>Actinomycetes</taxon>
        <taxon>Kitasatosporales</taxon>
        <taxon>Streptomycetaceae</taxon>
        <taxon>Streptomyces</taxon>
    </lineage>
</organism>
<dbReference type="EMBL" id="JAVRFJ010000066">
    <property type="protein sequence ID" value="MDT0574111.1"/>
    <property type="molecule type" value="Genomic_DNA"/>
</dbReference>
<dbReference type="RefSeq" id="WP_157856733.1">
    <property type="nucleotide sequence ID" value="NZ_JAVRFJ010000066.1"/>
</dbReference>
<accession>A0ABU2ZCL7</accession>
<evidence type="ECO:0000313" key="3">
    <source>
        <dbReference type="Proteomes" id="UP001180737"/>
    </source>
</evidence>
<name>A0ABU2ZCL7_9ACTN</name>
<dbReference type="Proteomes" id="UP001180737">
    <property type="component" value="Unassembled WGS sequence"/>
</dbReference>
<gene>
    <name evidence="2" type="ORF">RM704_42805</name>
</gene>
<evidence type="ECO:0000256" key="1">
    <source>
        <dbReference type="SAM" id="MobiDB-lite"/>
    </source>
</evidence>
<reference evidence="2" key="1">
    <citation type="submission" date="2024-05" db="EMBL/GenBank/DDBJ databases">
        <title>30 novel species of actinomycetes from the DSMZ collection.</title>
        <authorList>
            <person name="Nouioui I."/>
        </authorList>
    </citation>
    <scope>NUCLEOTIDE SEQUENCE</scope>
    <source>
        <strain evidence="2">DSM 3412</strain>
    </source>
</reference>
<proteinExistence type="predicted"/>
<evidence type="ECO:0000313" key="2">
    <source>
        <dbReference type="EMBL" id="MDT0574111.1"/>
    </source>
</evidence>